<dbReference type="Proteomes" id="UP000321408">
    <property type="component" value="Chromosome"/>
</dbReference>
<evidence type="ECO:0000313" key="3">
    <source>
        <dbReference type="Proteomes" id="UP000321408"/>
    </source>
</evidence>
<sequence length="140" mass="16858">MMVKEAENLENQENLELFCNEWLNAWTGNKPKNLIDFYADDTYYRDPANSEGINGCEHLLNYFEKLLKRNPNWKWELIELFPTEKGFNFKWKSTIPIGTEQIIEYGMDIVELEPSNKRKIKRNEVYFDRTQFFSTLKKKM</sequence>
<dbReference type="SUPFAM" id="SSF54427">
    <property type="entry name" value="NTF2-like"/>
    <property type="match status" value="1"/>
</dbReference>
<dbReference type="AlphaFoldDB" id="A0A5B9DD69"/>
<dbReference type="RefSeq" id="WP_244626268.1">
    <property type="nucleotide sequence ID" value="NZ_CP042905.2"/>
</dbReference>
<evidence type="ECO:0000313" key="2">
    <source>
        <dbReference type="EMBL" id="QEE16981.1"/>
    </source>
</evidence>
<feature type="domain" description="SnoaL-like" evidence="1">
    <location>
        <begin position="21"/>
        <end position="94"/>
    </location>
</feature>
<dbReference type="InterPro" id="IPR032710">
    <property type="entry name" value="NTF2-like_dom_sf"/>
</dbReference>
<dbReference type="Pfam" id="PF12680">
    <property type="entry name" value="SnoaL_2"/>
    <property type="match status" value="1"/>
</dbReference>
<dbReference type="InterPro" id="IPR037401">
    <property type="entry name" value="SnoaL-like"/>
</dbReference>
<name>A0A5B9DD69_9ARCH</name>
<dbReference type="Gene3D" id="3.10.450.50">
    <property type="match status" value="1"/>
</dbReference>
<organism evidence="2 3">
    <name type="scientific">Promethearchaeum syntrophicum</name>
    <dbReference type="NCBI Taxonomy" id="2594042"/>
    <lineage>
        <taxon>Archaea</taxon>
        <taxon>Promethearchaeati</taxon>
        <taxon>Promethearchaeota</taxon>
        <taxon>Promethearchaeia</taxon>
        <taxon>Promethearchaeales</taxon>
        <taxon>Promethearchaeaceae</taxon>
        <taxon>Promethearchaeum</taxon>
    </lineage>
</organism>
<accession>A0A5B9DD69</accession>
<reference evidence="2 3" key="2">
    <citation type="journal article" date="2024" name="Int. J. Syst. Evol. Microbiol.">
        <title>Promethearchaeum syntrophicum gen. nov., sp. nov., an anaerobic, obligately syntrophic archaeon, the first isolate of the lineage 'Asgard' archaea, and proposal of the new archaeal phylum Promethearchaeota phyl. nov. and kingdom Promethearchaeati regn. nov.</title>
        <authorList>
            <person name="Imachi H."/>
            <person name="Nobu M.K."/>
            <person name="Kato S."/>
            <person name="Takaki Y."/>
            <person name="Miyazaki M."/>
            <person name="Miyata M."/>
            <person name="Ogawara M."/>
            <person name="Saito Y."/>
            <person name="Sakai S."/>
            <person name="Tahara Y.O."/>
            <person name="Takano Y."/>
            <person name="Tasumi E."/>
            <person name="Uematsu K."/>
            <person name="Yoshimura T."/>
            <person name="Itoh T."/>
            <person name="Ohkuma M."/>
            <person name="Takai K."/>
        </authorList>
    </citation>
    <scope>NUCLEOTIDE SEQUENCE [LARGE SCALE GENOMIC DNA]</scope>
    <source>
        <strain evidence="2 3">MK-D1</strain>
    </source>
</reference>
<reference evidence="2 3" key="1">
    <citation type="journal article" date="2020" name="Nature">
        <title>Isolation of an archaeon at the prokaryote-eukaryote interface.</title>
        <authorList>
            <person name="Imachi H."/>
            <person name="Nobu M.K."/>
            <person name="Nakahara N."/>
            <person name="Morono Y."/>
            <person name="Ogawara M."/>
            <person name="Takaki Y."/>
            <person name="Takano Y."/>
            <person name="Uematsu K."/>
            <person name="Ikuta T."/>
            <person name="Ito M."/>
            <person name="Matsui Y."/>
            <person name="Miyazaki M."/>
            <person name="Murata K."/>
            <person name="Saito Y."/>
            <person name="Sakai S."/>
            <person name="Song C."/>
            <person name="Tasumi E."/>
            <person name="Yamanaka Y."/>
            <person name="Yamaguchi T."/>
            <person name="Kamagata Y."/>
            <person name="Tamaki H."/>
            <person name="Takai K."/>
        </authorList>
    </citation>
    <scope>NUCLEOTIDE SEQUENCE [LARGE SCALE GENOMIC DNA]</scope>
    <source>
        <strain evidence="2 3">MK-D1</strain>
    </source>
</reference>
<dbReference type="GeneID" id="41330792"/>
<keyword evidence="3" id="KW-1185">Reference proteome</keyword>
<evidence type="ECO:0000259" key="1">
    <source>
        <dbReference type="Pfam" id="PF12680"/>
    </source>
</evidence>
<proteinExistence type="predicted"/>
<dbReference type="KEGG" id="psyt:DSAG12_02812"/>
<protein>
    <submittedName>
        <fullName evidence="2">Nuclear transport factor 2 family protein</fullName>
    </submittedName>
</protein>
<dbReference type="EMBL" id="CP042905">
    <property type="protein sequence ID" value="QEE16981.1"/>
    <property type="molecule type" value="Genomic_DNA"/>
</dbReference>
<gene>
    <name evidence="2" type="ORF">DSAG12_02812</name>
</gene>